<evidence type="ECO:0000313" key="1">
    <source>
        <dbReference type="EMBL" id="GFH88564.1"/>
    </source>
</evidence>
<proteinExistence type="predicted"/>
<accession>A0A7J0A850</accession>
<dbReference type="AlphaFoldDB" id="A0A7J0A850"/>
<gene>
    <name evidence="1" type="ORF">IMSAGC001_04007</name>
</gene>
<sequence>MRIGLEDFQEGVETVHRYGRSVIVLKSLRRAMYRLILFYDNSTVGL</sequence>
<reference evidence="1 2" key="1">
    <citation type="journal article" date="2020" name="Microbiome">
        <title>Single-cell genomics of uncultured bacteria reveals dietary fiber responders in the mouse gut microbiota.</title>
        <authorList>
            <person name="Chijiiwa R."/>
            <person name="Hosokawa M."/>
            <person name="Kogawa M."/>
            <person name="Nishikawa Y."/>
            <person name="Ide K."/>
            <person name="Sakanashi C."/>
            <person name="Takahashi K."/>
            <person name="Takeyama H."/>
        </authorList>
    </citation>
    <scope>NUCLEOTIDE SEQUENCE [LARGE SCALE GENOMIC DNA]</scope>
    <source>
        <strain evidence="1">IMSAGC_001</strain>
    </source>
</reference>
<dbReference type="Proteomes" id="UP000491181">
    <property type="component" value="Unassembled WGS sequence"/>
</dbReference>
<comment type="caution">
    <text evidence="1">The sequence shown here is derived from an EMBL/GenBank/DDBJ whole genome shotgun (WGS) entry which is preliminary data.</text>
</comment>
<name>A0A7J0A850_9BACE</name>
<evidence type="ECO:0000313" key="2">
    <source>
        <dbReference type="Proteomes" id="UP000491181"/>
    </source>
</evidence>
<organism evidence="1 2">
    <name type="scientific">Bacteroides acidifaciens</name>
    <dbReference type="NCBI Taxonomy" id="85831"/>
    <lineage>
        <taxon>Bacteria</taxon>
        <taxon>Pseudomonadati</taxon>
        <taxon>Bacteroidota</taxon>
        <taxon>Bacteroidia</taxon>
        <taxon>Bacteroidales</taxon>
        <taxon>Bacteroidaceae</taxon>
        <taxon>Bacteroides</taxon>
    </lineage>
</organism>
<protein>
    <submittedName>
        <fullName evidence="1">Uncharacterized protein</fullName>
    </submittedName>
</protein>
<dbReference type="EMBL" id="BLLS01000248">
    <property type="protein sequence ID" value="GFH88564.1"/>
    <property type="molecule type" value="Genomic_DNA"/>
</dbReference>